<evidence type="ECO:0000259" key="2">
    <source>
        <dbReference type="Pfam" id="PF02797"/>
    </source>
</evidence>
<comment type="similarity">
    <text evidence="1">Belongs to the thiolase-like superfamily. Chalcone/stilbene synthases family.</text>
</comment>
<feature type="domain" description="Chalcone/stilbene synthase C-terminal" evidence="2">
    <location>
        <begin position="49"/>
        <end position="143"/>
    </location>
</feature>
<dbReference type="Gene3D" id="3.40.47.10">
    <property type="match status" value="1"/>
</dbReference>
<name>A0AAD6LQ99_9ROSI</name>
<dbReference type="Proteomes" id="UP001164929">
    <property type="component" value="Chromosome 15"/>
</dbReference>
<dbReference type="EMBL" id="JAQIZT010000015">
    <property type="protein sequence ID" value="KAJ6971231.1"/>
    <property type="molecule type" value="Genomic_DNA"/>
</dbReference>
<dbReference type="SUPFAM" id="SSF53901">
    <property type="entry name" value="Thiolase-like"/>
    <property type="match status" value="1"/>
</dbReference>
<dbReference type="PANTHER" id="PTHR11877">
    <property type="entry name" value="HYDROXYMETHYLGLUTARYL-COA SYNTHASE"/>
    <property type="match status" value="1"/>
</dbReference>
<accession>A0AAD6LQ99</accession>
<dbReference type="InterPro" id="IPR011141">
    <property type="entry name" value="Polyketide_synthase_type-III"/>
</dbReference>
<evidence type="ECO:0000313" key="4">
    <source>
        <dbReference type="Proteomes" id="UP001164929"/>
    </source>
</evidence>
<reference evidence="3" key="1">
    <citation type="journal article" date="2023" name="Mol. Ecol. Resour.">
        <title>Chromosome-level genome assembly of a triploid poplar Populus alba 'Berolinensis'.</title>
        <authorList>
            <person name="Chen S."/>
            <person name="Yu Y."/>
            <person name="Wang X."/>
            <person name="Wang S."/>
            <person name="Zhang T."/>
            <person name="Zhou Y."/>
            <person name="He R."/>
            <person name="Meng N."/>
            <person name="Wang Y."/>
            <person name="Liu W."/>
            <person name="Liu Z."/>
            <person name="Liu J."/>
            <person name="Guo Q."/>
            <person name="Huang H."/>
            <person name="Sederoff R.R."/>
            <person name="Wang G."/>
            <person name="Qu G."/>
            <person name="Chen S."/>
        </authorList>
    </citation>
    <scope>NUCLEOTIDE SEQUENCE</scope>
    <source>
        <strain evidence="3">SC-2020</strain>
    </source>
</reference>
<evidence type="ECO:0000256" key="1">
    <source>
        <dbReference type="ARBA" id="ARBA00005531"/>
    </source>
</evidence>
<dbReference type="GO" id="GO:0016747">
    <property type="term" value="F:acyltransferase activity, transferring groups other than amino-acyl groups"/>
    <property type="evidence" value="ECO:0007669"/>
    <property type="project" value="InterPro"/>
</dbReference>
<gene>
    <name evidence="3" type="ORF">NC653_035491</name>
</gene>
<dbReference type="Pfam" id="PF02797">
    <property type="entry name" value="Chal_sti_synt_C"/>
    <property type="match status" value="1"/>
</dbReference>
<dbReference type="PANTHER" id="PTHR11877:SF14">
    <property type="entry name" value="CHALCONE SYNTHASE"/>
    <property type="match status" value="1"/>
</dbReference>
<evidence type="ECO:0000313" key="3">
    <source>
        <dbReference type="EMBL" id="KAJ6971231.1"/>
    </source>
</evidence>
<proteinExistence type="inferred from homology"/>
<dbReference type="InterPro" id="IPR012328">
    <property type="entry name" value="Chalcone/stilbene_synt_C"/>
</dbReference>
<comment type="caution">
    <text evidence="3">The sequence shown here is derived from an EMBL/GenBank/DDBJ whole genome shotgun (WGS) entry which is preliminary data.</text>
</comment>
<protein>
    <submittedName>
        <fullName evidence="3">Chalcone synthase-like</fullName>
    </submittedName>
</protein>
<dbReference type="GO" id="GO:0030639">
    <property type="term" value="P:polyketide biosynthetic process"/>
    <property type="evidence" value="ECO:0007669"/>
    <property type="project" value="TreeGrafter"/>
</dbReference>
<dbReference type="InterPro" id="IPR016039">
    <property type="entry name" value="Thiolase-like"/>
</dbReference>
<keyword evidence="4" id="KW-1185">Reference proteome</keyword>
<sequence length="187" mass="20154">MKILNSNAFHSPNEDKVGFLVGQALFGGGAAIIGSDPETLIEKPILQRVSAAQVMILDSEQAIEDHVGEMELAIHLSEDAHKLITINVDAALQEVFTPIGGGSSDWNSFFWAVHAGGRAILDEVESKLGLKEEKLGVARHTLRKGLKWGVLIGLGPGLTMETLVLHCVSLLRVQGSRALDWLDAFLP</sequence>
<organism evidence="3 4">
    <name type="scientific">Populus alba x Populus x berolinensis</name>
    <dbReference type="NCBI Taxonomy" id="444605"/>
    <lineage>
        <taxon>Eukaryota</taxon>
        <taxon>Viridiplantae</taxon>
        <taxon>Streptophyta</taxon>
        <taxon>Embryophyta</taxon>
        <taxon>Tracheophyta</taxon>
        <taxon>Spermatophyta</taxon>
        <taxon>Magnoliopsida</taxon>
        <taxon>eudicotyledons</taxon>
        <taxon>Gunneridae</taxon>
        <taxon>Pentapetalae</taxon>
        <taxon>rosids</taxon>
        <taxon>fabids</taxon>
        <taxon>Malpighiales</taxon>
        <taxon>Salicaceae</taxon>
        <taxon>Saliceae</taxon>
        <taxon>Populus</taxon>
    </lineage>
</organism>
<dbReference type="AlphaFoldDB" id="A0AAD6LQ99"/>